<gene>
    <name evidence="2" type="ORF">IMCC3135_21485</name>
</gene>
<dbReference type="KEGG" id="gai:IMCC3135_21485"/>
<evidence type="ECO:0000259" key="1">
    <source>
        <dbReference type="Pfam" id="PF01261"/>
    </source>
</evidence>
<dbReference type="InterPro" id="IPR050312">
    <property type="entry name" value="IolE/XylAMocC-like"/>
</dbReference>
<dbReference type="SUPFAM" id="SSF51658">
    <property type="entry name" value="Xylose isomerase-like"/>
    <property type="match status" value="1"/>
</dbReference>
<proteinExistence type="predicted"/>
<name>A0A2Z2P3K3_9GAMM</name>
<evidence type="ECO:0000313" key="2">
    <source>
        <dbReference type="EMBL" id="ASJ74374.1"/>
    </source>
</evidence>
<reference evidence="2 3" key="1">
    <citation type="submission" date="2016-12" db="EMBL/GenBank/DDBJ databases">
        <authorList>
            <person name="Song W.-J."/>
            <person name="Kurnit D.M."/>
        </authorList>
    </citation>
    <scope>NUCLEOTIDE SEQUENCE [LARGE SCALE GENOMIC DNA]</scope>
    <source>
        <strain evidence="2 3">IMCC3135</strain>
    </source>
</reference>
<dbReference type="Gene3D" id="3.20.20.150">
    <property type="entry name" value="Divalent-metal-dependent TIM barrel enzymes"/>
    <property type="match status" value="1"/>
</dbReference>
<dbReference type="RefSeq" id="WP_205737654.1">
    <property type="nucleotide sequence ID" value="NZ_CP018632.1"/>
</dbReference>
<keyword evidence="3" id="KW-1185">Reference proteome</keyword>
<evidence type="ECO:0000313" key="3">
    <source>
        <dbReference type="Proteomes" id="UP000250079"/>
    </source>
</evidence>
<organism evidence="2 3">
    <name type="scientific">Granulosicoccus antarcticus IMCC3135</name>
    <dbReference type="NCBI Taxonomy" id="1192854"/>
    <lineage>
        <taxon>Bacteria</taxon>
        <taxon>Pseudomonadati</taxon>
        <taxon>Pseudomonadota</taxon>
        <taxon>Gammaproteobacteria</taxon>
        <taxon>Chromatiales</taxon>
        <taxon>Granulosicoccaceae</taxon>
        <taxon>Granulosicoccus</taxon>
    </lineage>
</organism>
<sequence>MFGFALNHMTLAKASYAELLKISEALECVGIEVRNDLNRPLFDGLSAKAAGQAARDANLSILALAEVCAFDDFSPEKLAAAQSLMRLAVDCGAQAISLIPRNDAHSASDIERQDNLIGVLRQLQPLLEDHGLIALIEPLGFSSCSLRSKQDAVAAIGALDAAHCFKLVHDTFHHHVSGGGPVFAEHTGIVHVSGVVDAMAASQMLDADRILVDEHDQLGNIAQLRQLLEDGYQGPVSFEAFAPAVHDLPDHLQALRASCQFITSRLHQLAA</sequence>
<dbReference type="InterPro" id="IPR013022">
    <property type="entry name" value="Xyl_isomerase-like_TIM-brl"/>
</dbReference>
<protein>
    <recommendedName>
        <fullName evidence="1">Xylose isomerase-like TIM barrel domain-containing protein</fullName>
    </recommendedName>
</protein>
<dbReference type="InterPro" id="IPR036237">
    <property type="entry name" value="Xyl_isomerase-like_sf"/>
</dbReference>
<feature type="domain" description="Xylose isomerase-like TIM barrel" evidence="1">
    <location>
        <begin position="29"/>
        <end position="257"/>
    </location>
</feature>
<dbReference type="PANTHER" id="PTHR12110">
    <property type="entry name" value="HYDROXYPYRUVATE ISOMERASE"/>
    <property type="match status" value="1"/>
</dbReference>
<dbReference type="Proteomes" id="UP000250079">
    <property type="component" value="Chromosome"/>
</dbReference>
<dbReference type="AlphaFoldDB" id="A0A2Z2P3K3"/>
<accession>A0A2Z2P3K3</accession>
<dbReference type="EMBL" id="CP018632">
    <property type="protein sequence ID" value="ASJ74374.1"/>
    <property type="molecule type" value="Genomic_DNA"/>
</dbReference>
<dbReference type="Pfam" id="PF01261">
    <property type="entry name" value="AP_endonuc_2"/>
    <property type="match status" value="1"/>
</dbReference>
<dbReference type="PANTHER" id="PTHR12110:SF48">
    <property type="entry name" value="BLL3656 PROTEIN"/>
    <property type="match status" value="1"/>
</dbReference>